<proteinExistence type="predicted"/>
<comment type="caution">
    <text evidence="1">The sequence shown here is derived from an EMBL/GenBank/DDBJ whole genome shotgun (WGS) entry which is preliminary data.</text>
</comment>
<reference evidence="1" key="1">
    <citation type="submission" date="2020-10" db="EMBL/GenBank/DDBJ databases">
        <title>Sequencing the genomes of 1000 actinobacteria strains.</title>
        <authorList>
            <person name="Klenk H.-P."/>
        </authorList>
    </citation>
    <scope>NUCLEOTIDE SEQUENCE</scope>
    <source>
        <strain evidence="1">DSM 46832</strain>
    </source>
</reference>
<accession>A0A927R8V2</accession>
<organism evidence="1 2">
    <name type="scientific">Plantactinospora soyae</name>
    <dbReference type="NCBI Taxonomy" id="1544732"/>
    <lineage>
        <taxon>Bacteria</taxon>
        <taxon>Bacillati</taxon>
        <taxon>Actinomycetota</taxon>
        <taxon>Actinomycetes</taxon>
        <taxon>Micromonosporales</taxon>
        <taxon>Micromonosporaceae</taxon>
        <taxon>Plantactinospora</taxon>
    </lineage>
</organism>
<gene>
    <name evidence="1" type="ORF">H4W31_004789</name>
</gene>
<evidence type="ECO:0000313" key="1">
    <source>
        <dbReference type="EMBL" id="MBE1489151.1"/>
    </source>
</evidence>
<protein>
    <submittedName>
        <fullName evidence="1">Uncharacterized protein</fullName>
    </submittedName>
</protein>
<dbReference type="EMBL" id="JADBEB010000001">
    <property type="protein sequence ID" value="MBE1489151.1"/>
    <property type="molecule type" value="Genomic_DNA"/>
</dbReference>
<dbReference type="RefSeq" id="WP_192768668.1">
    <property type="nucleotide sequence ID" value="NZ_JADBEB010000001.1"/>
</dbReference>
<sequence>MATSVTEFNAAPYGDWLSGLLRIRPVVLDTGPLTCDVISTAKSRSALPSPLRVSMELEVLRGLAAAHVWAEVPRVLAKRARQEGVPVEVLERIWWDDYVPLIRFVDCGGLPTTDQARRLMRRDESDANTLVLAGLLAPVVIIAEDRDILASGLAYEQWRDFYQVAETVHKGRSHVQAAATLTGLAGYGLVGVGKLTVRAARNPWLVAIAGLGALMLYGSAGSWASRLRANWQSGAPGRRQYVGAFGAMMNVAAVRVRQAETVWSAGERGAAGESLLHRMACVLAAAETPMTRSQLLAELSTATALTESSCVHVRWVSRDGCRCCSVAC</sequence>
<keyword evidence="2" id="KW-1185">Reference proteome</keyword>
<dbReference type="Proteomes" id="UP000649753">
    <property type="component" value="Unassembled WGS sequence"/>
</dbReference>
<name>A0A927R8V2_9ACTN</name>
<dbReference type="AlphaFoldDB" id="A0A927R8V2"/>
<evidence type="ECO:0000313" key="2">
    <source>
        <dbReference type="Proteomes" id="UP000649753"/>
    </source>
</evidence>